<comment type="catalytic activity">
    <reaction evidence="1">
        <text>ATP + protein L-histidine = ADP + protein N-phospho-L-histidine.</text>
        <dbReference type="EC" id="2.7.13.3"/>
    </reaction>
</comment>
<keyword evidence="6" id="KW-0949">S-adenosyl-L-methionine</keyword>
<organism evidence="14 15">
    <name type="scientific">Pseudomonas plecoglossicida</name>
    <dbReference type="NCBI Taxonomy" id="70775"/>
    <lineage>
        <taxon>Bacteria</taxon>
        <taxon>Pseudomonadati</taxon>
        <taxon>Pseudomonadota</taxon>
        <taxon>Gammaproteobacteria</taxon>
        <taxon>Pseudomonadales</taxon>
        <taxon>Pseudomonadaceae</taxon>
        <taxon>Pseudomonas</taxon>
    </lineage>
</organism>
<dbReference type="PROSITE" id="PS50122">
    <property type="entry name" value="CHEB"/>
    <property type="match status" value="1"/>
</dbReference>
<feature type="domain" description="CheR-type methyltransferase" evidence="13">
    <location>
        <begin position="246"/>
        <end position="481"/>
    </location>
</feature>
<reference evidence="14 15" key="1">
    <citation type="submission" date="2018-04" db="EMBL/GenBank/DDBJ databases">
        <authorList>
            <person name="Go L.Y."/>
            <person name="Mitchell J.A."/>
        </authorList>
    </citation>
    <scope>NUCLEOTIDE SEQUENCE [LARGE SCALE GENOMIC DNA]</scope>
    <source>
        <strain evidence="14 15">KCJK7865</strain>
    </source>
</reference>
<dbReference type="InterPro" id="IPR022642">
    <property type="entry name" value="CheR_C"/>
</dbReference>
<dbReference type="SMART" id="SM00138">
    <property type="entry name" value="MeTrc"/>
    <property type="match status" value="1"/>
</dbReference>
<dbReference type="InterPro" id="IPR036804">
    <property type="entry name" value="CheR_N_sf"/>
</dbReference>
<protein>
    <submittedName>
        <fullName evidence="14">Chemotaxis protein</fullName>
    </submittedName>
</protein>
<dbReference type="GO" id="GO:0006935">
    <property type="term" value="P:chemotaxis"/>
    <property type="evidence" value="ECO:0007669"/>
    <property type="project" value="UniProtKB-UniRule"/>
</dbReference>
<dbReference type="InterPro" id="IPR029063">
    <property type="entry name" value="SAM-dependent_MTases_sf"/>
</dbReference>
<comment type="catalytic activity">
    <reaction evidence="2">
        <text>L-glutamyl-[protein] + S-adenosyl-L-methionine = [protein]-L-glutamate 5-O-methyl ester + S-adenosyl-L-homocysteine</text>
        <dbReference type="Rhea" id="RHEA:24452"/>
        <dbReference type="Rhea" id="RHEA-COMP:10208"/>
        <dbReference type="Rhea" id="RHEA-COMP:10311"/>
        <dbReference type="ChEBI" id="CHEBI:29973"/>
        <dbReference type="ChEBI" id="CHEBI:57856"/>
        <dbReference type="ChEBI" id="CHEBI:59789"/>
        <dbReference type="ChEBI" id="CHEBI:82795"/>
        <dbReference type="EC" id="2.1.1.80"/>
    </reaction>
</comment>
<keyword evidence="3 7" id="KW-0145">Chemotaxis</keyword>
<dbReference type="Proteomes" id="UP000244874">
    <property type="component" value="Unassembled WGS sequence"/>
</dbReference>
<dbReference type="RefSeq" id="WP_108480981.1">
    <property type="nucleotide sequence ID" value="NZ_QANO01000123.1"/>
</dbReference>
<comment type="caution">
    <text evidence="14">The sequence shown here is derived from an EMBL/GenBank/DDBJ whole genome shotgun (WGS) entry which is preliminary data.</text>
</comment>
<keyword evidence="5" id="KW-0808">Transferase</keyword>
<dbReference type="SUPFAM" id="SSF53335">
    <property type="entry name" value="S-adenosyl-L-methionine-dependent methyltransferases"/>
    <property type="match status" value="1"/>
</dbReference>
<keyword evidence="7" id="KW-0378">Hydrolase</keyword>
<dbReference type="SMART" id="SM00387">
    <property type="entry name" value="HATPase_c"/>
    <property type="match status" value="1"/>
</dbReference>
<dbReference type="CDD" id="cd00130">
    <property type="entry name" value="PAS"/>
    <property type="match status" value="2"/>
</dbReference>
<evidence type="ECO:0000256" key="3">
    <source>
        <dbReference type="ARBA" id="ARBA00022500"/>
    </source>
</evidence>
<dbReference type="SUPFAM" id="SSF47384">
    <property type="entry name" value="Homodimeric domain of signal transducing histidine kinase"/>
    <property type="match status" value="1"/>
</dbReference>
<dbReference type="InterPro" id="IPR035909">
    <property type="entry name" value="CheB_C"/>
</dbReference>
<name>A0A2R7UG14_PSEDL</name>
<evidence type="ECO:0000256" key="8">
    <source>
        <dbReference type="PROSITE-ProRule" id="PRU00169"/>
    </source>
</evidence>
<feature type="active site" evidence="7">
    <location>
        <position position="150"/>
    </location>
</feature>
<dbReference type="PROSITE" id="PS50123">
    <property type="entry name" value="CHER"/>
    <property type="match status" value="1"/>
</dbReference>
<dbReference type="InterPro" id="IPR000014">
    <property type="entry name" value="PAS"/>
</dbReference>
<dbReference type="SMART" id="SM00388">
    <property type="entry name" value="HisKA"/>
    <property type="match status" value="1"/>
</dbReference>
<proteinExistence type="predicted"/>
<accession>A0A2R7UG14</accession>
<dbReference type="Pfam" id="PF01739">
    <property type="entry name" value="CheR"/>
    <property type="match status" value="1"/>
</dbReference>
<evidence type="ECO:0000256" key="1">
    <source>
        <dbReference type="ARBA" id="ARBA00000085"/>
    </source>
</evidence>
<dbReference type="Gene3D" id="1.10.155.10">
    <property type="entry name" value="Chemotaxis receptor methyltransferase CheR, N-terminal domain"/>
    <property type="match status" value="1"/>
</dbReference>
<dbReference type="PANTHER" id="PTHR24422:SF27">
    <property type="entry name" value="PROTEIN-GLUTAMATE O-METHYLTRANSFERASE"/>
    <property type="match status" value="1"/>
</dbReference>
<dbReference type="Pfam" id="PF01339">
    <property type="entry name" value="CheB_methylest"/>
    <property type="match status" value="1"/>
</dbReference>
<keyword evidence="9" id="KW-0175">Coiled coil</keyword>
<dbReference type="Gene3D" id="3.30.450.20">
    <property type="entry name" value="PAS domain"/>
    <property type="match status" value="1"/>
</dbReference>
<dbReference type="InterPro" id="IPR036890">
    <property type="entry name" value="HATPase_C_sf"/>
</dbReference>
<dbReference type="Gene3D" id="1.10.287.130">
    <property type="match status" value="1"/>
</dbReference>
<dbReference type="SUPFAM" id="SSF55785">
    <property type="entry name" value="PYP-like sensor domain (PAS domain)"/>
    <property type="match status" value="1"/>
</dbReference>
<evidence type="ECO:0000256" key="2">
    <source>
        <dbReference type="ARBA" id="ARBA00001541"/>
    </source>
</evidence>
<dbReference type="Gene3D" id="3.40.50.150">
    <property type="entry name" value="Vaccinia Virus protein VP39"/>
    <property type="match status" value="1"/>
</dbReference>
<dbReference type="InterPro" id="IPR001789">
    <property type="entry name" value="Sig_transdc_resp-reg_receiver"/>
</dbReference>
<dbReference type="InterPro" id="IPR050903">
    <property type="entry name" value="Bact_Chemotaxis_MeTrfase"/>
</dbReference>
<dbReference type="GO" id="GO:0000156">
    <property type="term" value="F:phosphorelay response regulator activity"/>
    <property type="evidence" value="ECO:0007669"/>
    <property type="project" value="InterPro"/>
</dbReference>
<dbReference type="CDD" id="cd02440">
    <property type="entry name" value="AdoMet_MTases"/>
    <property type="match status" value="1"/>
</dbReference>
<dbReference type="InterPro" id="IPR036097">
    <property type="entry name" value="HisK_dim/P_sf"/>
</dbReference>
<dbReference type="SUPFAM" id="SSF52738">
    <property type="entry name" value="Methylesterase CheB, C-terminal domain"/>
    <property type="match status" value="1"/>
</dbReference>
<keyword evidence="8" id="KW-0597">Phosphoprotein</keyword>
<dbReference type="GO" id="GO:0005737">
    <property type="term" value="C:cytoplasm"/>
    <property type="evidence" value="ECO:0007669"/>
    <property type="project" value="InterPro"/>
</dbReference>
<dbReference type="Pfam" id="PF13596">
    <property type="entry name" value="PAS_10"/>
    <property type="match status" value="1"/>
</dbReference>
<evidence type="ECO:0000259" key="13">
    <source>
        <dbReference type="PROSITE" id="PS50123"/>
    </source>
</evidence>
<dbReference type="InterPro" id="IPR005467">
    <property type="entry name" value="His_kinase_dom"/>
</dbReference>
<dbReference type="PROSITE" id="PS50109">
    <property type="entry name" value="HIS_KIN"/>
    <property type="match status" value="1"/>
</dbReference>
<dbReference type="CDD" id="cd16434">
    <property type="entry name" value="CheB-CheR_fusion"/>
    <property type="match status" value="1"/>
</dbReference>
<dbReference type="GO" id="GO:0008983">
    <property type="term" value="F:protein-glutamate O-methyltransferase activity"/>
    <property type="evidence" value="ECO:0007669"/>
    <property type="project" value="UniProtKB-EC"/>
</dbReference>
<dbReference type="InterPro" id="IPR000780">
    <property type="entry name" value="CheR_MeTrfase"/>
</dbReference>
<dbReference type="InterPro" id="IPR003594">
    <property type="entry name" value="HATPase_dom"/>
</dbReference>
<evidence type="ECO:0000256" key="7">
    <source>
        <dbReference type="PROSITE-ProRule" id="PRU00050"/>
    </source>
</evidence>
<feature type="domain" description="Histidine kinase" evidence="10">
    <location>
        <begin position="896"/>
        <end position="1117"/>
    </location>
</feature>
<dbReference type="SMART" id="SM00091">
    <property type="entry name" value="PAS"/>
    <property type="match status" value="2"/>
</dbReference>
<feature type="modified residue" description="4-aspartylphosphate" evidence="8">
    <location>
        <position position="1188"/>
    </location>
</feature>
<dbReference type="InterPro" id="IPR003661">
    <property type="entry name" value="HisK_dim/P_dom"/>
</dbReference>
<dbReference type="Pfam" id="PF03705">
    <property type="entry name" value="CheR_N"/>
    <property type="match status" value="1"/>
</dbReference>
<dbReference type="Pfam" id="PF00072">
    <property type="entry name" value="Response_reg"/>
    <property type="match status" value="1"/>
</dbReference>
<dbReference type="Pfam" id="PF02518">
    <property type="entry name" value="HATPase_c"/>
    <property type="match status" value="1"/>
</dbReference>
<feature type="coiled-coil region" evidence="9">
    <location>
        <begin position="671"/>
        <end position="737"/>
    </location>
</feature>
<dbReference type="EMBL" id="QANO01000123">
    <property type="protein sequence ID" value="PTU51123.1"/>
    <property type="molecule type" value="Genomic_DNA"/>
</dbReference>
<evidence type="ECO:0000256" key="6">
    <source>
        <dbReference type="ARBA" id="ARBA00022691"/>
    </source>
</evidence>
<dbReference type="GO" id="GO:0000155">
    <property type="term" value="F:phosphorelay sensor kinase activity"/>
    <property type="evidence" value="ECO:0007669"/>
    <property type="project" value="InterPro"/>
</dbReference>
<dbReference type="Gene3D" id="3.40.50.2300">
    <property type="match status" value="1"/>
</dbReference>
<evidence type="ECO:0000256" key="4">
    <source>
        <dbReference type="ARBA" id="ARBA00022603"/>
    </source>
</evidence>
<feature type="active site" evidence="7">
    <location>
        <position position="31"/>
    </location>
</feature>
<dbReference type="SUPFAM" id="SSF52172">
    <property type="entry name" value="CheY-like"/>
    <property type="match status" value="1"/>
</dbReference>
<dbReference type="InterPro" id="IPR022641">
    <property type="entry name" value="CheR_N"/>
</dbReference>
<evidence type="ECO:0000313" key="14">
    <source>
        <dbReference type="EMBL" id="PTU51123.1"/>
    </source>
</evidence>
<evidence type="ECO:0000259" key="12">
    <source>
        <dbReference type="PROSITE" id="PS50122"/>
    </source>
</evidence>
<dbReference type="InterPro" id="IPR011006">
    <property type="entry name" value="CheY-like_superfamily"/>
</dbReference>
<dbReference type="CDD" id="cd00082">
    <property type="entry name" value="HisKA"/>
    <property type="match status" value="1"/>
</dbReference>
<dbReference type="SMART" id="SM00448">
    <property type="entry name" value="REC"/>
    <property type="match status" value="1"/>
</dbReference>
<evidence type="ECO:0000256" key="9">
    <source>
        <dbReference type="SAM" id="Coils"/>
    </source>
</evidence>
<evidence type="ECO:0000259" key="11">
    <source>
        <dbReference type="PROSITE" id="PS50110"/>
    </source>
</evidence>
<gene>
    <name evidence="14" type="ORF">DBB42_16680</name>
</gene>
<dbReference type="InterPro" id="IPR035965">
    <property type="entry name" value="PAS-like_dom_sf"/>
</dbReference>
<feature type="domain" description="Response regulatory" evidence="11">
    <location>
        <begin position="1139"/>
        <end position="1255"/>
    </location>
</feature>
<keyword evidence="4" id="KW-0489">Methyltransferase</keyword>
<dbReference type="InterPro" id="IPR000673">
    <property type="entry name" value="Sig_transdc_resp-reg_Me-estase"/>
</dbReference>
<dbReference type="SUPFAM" id="SSF55874">
    <property type="entry name" value="ATPase domain of HSP90 chaperone/DNA topoisomerase II/histidine kinase"/>
    <property type="match status" value="1"/>
</dbReference>
<dbReference type="Gene3D" id="3.30.565.10">
    <property type="entry name" value="Histidine kinase-like ATPase, C-terminal domain"/>
    <property type="match status" value="1"/>
</dbReference>
<dbReference type="GO" id="GO:0032259">
    <property type="term" value="P:methylation"/>
    <property type="evidence" value="ECO:0007669"/>
    <property type="project" value="UniProtKB-KW"/>
</dbReference>
<feature type="active site" evidence="7">
    <location>
        <position position="58"/>
    </location>
</feature>
<sequence>MKSSLKQPASPQNPALSPSHLDFPVVGIGASAGGLEAICTLFRQMPNDCGMAFVVVLHLSPDHQSVADRIIQETTQMPVRQVTEPVPIERNHIYVISPANRLSTNDGYLRVTPANRRRGDHVAIDLFFRDLADVHKDHAFCVVLSGTGADGAVGLSRIKEQGGVTLAQTPDDAQYDSMPRAAIETGMVDLVLPAAEMPQKLLELWRNARQVRLPEIEDDTLPPALGTRAGDAQACEPMLEEILLQLRSNTGHDFQHYKRATVLRRIERRLHVTGQADLAAYLHYLEQHPAESRALLADMLIGVTNFFRDREAFEALERHVLPQLACERDPAEGADEIRVWSAGCSTGEEAYSLAILVCEQLALEQRSCKVQVFATDLDERAIGIARSGSYPEAIVTDVPPSRLRQFFIKEDQHYRVRKEVREKVLFARHNLLSDPPFSQIDLIVCRNLLIYLDREVQRDILQMFHFALRPGGYLFLGSSESADVANELFAPVDKRNRIFRALDASNTGHRSGRQLPGTSAASMPQDVLAKAKPGRKPSFADLHYRALARRMPPSLIVDIDGNILHMSEGVGRFLQLAGGEPSRSLLNLVLPPLRLALRSTLFQARQGTEAVTSRPVDLAETMGKLQVEITVQPYKDELGASDCLLVVFEERAPDPSLPLPGVIRQTDSMVLHNLERELQRTRLQLQETIEQSEVSSEELTASNEEMQAINEELRSASEELETSKEELQSINEELLTVNYELKNKVEETDKVNDYLSNLIACTEIATVFVDRNLHIRWFTPRAADLFNILPVDTGRSLLDITHRLDYPALADDARAVAQGEAIIEREIGGQGDHWYLARLLPYRSSEQKIDGTVLTFIDISSSHAAEERVRLGEERLSKQLAETQSTSHMKDEFFAVMSHELKHPLNLIQLNAEILRRLPSLRNISAASKAVGTICDAVTSQARIIDDLLDVARIRTGKLKLKTEPVDLLALLQGIHDVVSSEQHPCPVRLELPADNLPMMIEGDVTRLEQIIWNLLNNALKFSPAGNEIRLVLSHDEDSARLQVIDHGVGLSHDSLEHIFDLFRQAAPQQASHSREGLGIGLSLVRQLVEAHGGKVRAASPGLGLGCTFTVTLPLCDTQCPQRAQGSEPLSVGRLDGIRVLLVDDSVEVLAVMQELLEMESASVNAFSKPREALDAAAGAEYDIILSDIGMPIMDGHALIKALRGYPHLRHTPAIALTGYGASADQHKSRQSGFDRHLNKPVGYDELVEAIEALSGSVPY</sequence>
<dbReference type="GO" id="GO:0008984">
    <property type="term" value="F:protein-glutamate methylesterase activity"/>
    <property type="evidence" value="ECO:0007669"/>
    <property type="project" value="InterPro"/>
</dbReference>
<evidence type="ECO:0000313" key="15">
    <source>
        <dbReference type="Proteomes" id="UP000244874"/>
    </source>
</evidence>
<dbReference type="SUPFAM" id="SSF47757">
    <property type="entry name" value="Chemotaxis receptor methyltransferase CheR, N-terminal domain"/>
    <property type="match status" value="1"/>
</dbReference>
<feature type="domain" description="CheB-type methylesterase" evidence="12">
    <location>
        <begin position="25"/>
        <end position="203"/>
    </location>
</feature>
<dbReference type="PANTHER" id="PTHR24422">
    <property type="entry name" value="CHEMOTAXIS PROTEIN METHYLTRANSFERASE"/>
    <property type="match status" value="1"/>
</dbReference>
<dbReference type="PROSITE" id="PS50110">
    <property type="entry name" value="RESPONSE_REGULATORY"/>
    <property type="match status" value="1"/>
</dbReference>
<evidence type="ECO:0000256" key="5">
    <source>
        <dbReference type="ARBA" id="ARBA00022679"/>
    </source>
</evidence>
<dbReference type="PRINTS" id="PR00996">
    <property type="entry name" value="CHERMTFRASE"/>
</dbReference>
<dbReference type="CDD" id="cd17580">
    <property type="entry name" value="REC_2_DhkD-like"/>
    <property type="match status" value="1"/>
</dbReference>
<evidence type="ECO:0000259" key="10">
    <source>
        <dbReference type="PROSITE" id="PS50109"/>
    </source>
</evidence>
<dbReference type="AlphaFoldDB" id="A0A2R7UG14"/>
<dbReference type="Pfam" id="PF00512">
    <property type="entry name" value="HisKA"/>
    <property type="match status" value="1"/>
</dbReference>
<dbReference type="Gene3D" id="3.40.50.180">
    <property type="entry name" value="Methylesterase CheB, C-terminal domain"/>
    <property type="match status" value="1"/>
</dbReference>